<accession>A0ABD2B266</accession>
<evidence type="ECO:0000313" key="1">
    <source>
        <dbReference type="EMBL" id="KAL2726810.1"/>
    </source>
</evidence>
<evidence type="ECO:0000313" key="2">
    <source>
        <dbReference type="Proteomes" id="UP001607302"/>
    </source>
</evidence>
<comment type="caution">
    <text evidence="1">The sequence shown here is derived from an EMBL/GenBank/DDBJ whole genome shotgun (WGS) entry which is preliminary data.</text>
</comment>
<organism evidence="1 2">
    <name type="scientific">Vespula squamosa</name>
    <name type="common">Southern yellow jacket</name>
    <name type="synonym">Wasp</name>
    <dbReference type="NCBI Taxonomy" id="30214"/>
    <lineage>
        <taxon>Eukaryota</taxon>
        <taxon>Metazoa</taxon>
        <taxon>Ecdysozoa</taxon>
        <taxon>Arthropoda</taxon>
        <taxon>Hexapoda</taxon>
        <taxon>Insecta</taxon>
        <taxon>Pterygota</taxon>
        <taxon>Neoptera</taxon>
        <taxon>Endopterygota</taxon>
        <taxon>Hymenoptera</taxon>
        <taxon>Apocrita</taxon>
        <taxon>Aculeata</taxon>
        <taxon>Vespoidea</taxon>
        <taxon>Vespidae</taxon>
        <taxon>Vespinae</taxon>
        <taxon>Vespula</taxon>
    </lineage>
</organism>
<keyword evidence="2" id="KW-1185">Reference proteome</keyword>
<reference evidence="1 2" key="1">
    <citation type="journal article" date="2024" name="Ann. Entomol. Soc. Am.">
        <title>Genomic analyses of the southern and eastern yellowjacket wasps (Hymenoptera: Vespidae) reveal evolutionary signatures of social life.</title>
        <authorList>
            <person name="Catto M.A."/>
            <person name="Caine P.B."/>
            <person name="Orr S.E."/>
            <person name="Hunt B.G."/>
            <person name="Goodisman M.A.D."/>
        </authorList>
    </citation>
    <scope>NUCLEOTIDE SEQUENCE [LARGE SCALE GENOMIC DNA]</scope>
    <source>
        <strain evidence="1">233</strain>
        <tissue evidence="1">Head and thorax</tissue>
    </source>
</reference>
<protein>
    <submittedName>
        <fullName evidence="1">Uncharacterized protein</fullName>
    </submittedName>
</protein>
<dbReference type="Proteomes" id="UP001607302">
    <property type="component" value="Unassembled WGS sequence"/>
</dbReference>
<name>A0ABD2B266_VESSQ</name>
<dbReference type="AlphaFoldDB" id="A0ABD2B266"/>
<sequence length="199" mass="22940">MSSFDEFKASIMRLHLLSTLVEVTEIMYEGSTPVGEYHREHDPDFSRNILQLLVPRESFDEKKNCEPNSMQKFAGSELSALWAPIWLTKPMIHVCAACCKEQHRMCGMRNRTWDVSPIYEISKREFYFFVKFSNDLTNNPVSDFIIDTSNEIHMISDKSSIRLKTIQNVIAQKWPVSGQAWSLVGRYADTTFAPTTTES</sequence>
<dbReference type="EMBL" id="JAUDFV010000133">
    <property type="protein sequence ID" value="KAL2726810.1"/>
    <property type="molecule type" value="Genomic_DNA"/>
</dbReference>
<gene>
    <name evidence="1" type="ORF">V1478_007088</name>
</gene>
<proteinExistence type="predicted"/>